<dbReference type="STRING" id="564137.SAMN04488238_105327"/>
<reference evidence="2 3" key="1">
    <citation type="submission" date="2016-10" db="EMBL/GenBank/DDBJ databases">
        <authorList>
            <person name="de Groot N.N."/>
        </authorList>
    </citation>
    <scope>NUCLEOTIDE SEQUENCE [LARGE SCALE GENOMIC DNA]</scope>
    <source>
        <strain evidence="2 3">CGMCC 1.8894</strain>
    </source>
</reference>
<accession>A0A1H2ZCE2</accession>
<dbReference type="Pfam" id="PF18557">
    <property type="entry name" value="NepR"/>
    <property type="match status" value="1"/>
</dbReference>
<gene>
    <name evidence="2" type="ORF">SAMN04488238_105327</name>
</gene>
<dbReference type="InterPro" id="IPR041649">
    <property type="entry name" value="NepR"/>
</dbReference>
<dbReference type="AlphaFoldDB" id="A0A1H2ZCE2"/>
<dbReference type="OrthoDB" id="7875342at2"/>
<name>A0A1H2ZCE2_9RHOB</name>
<feature type="domain" description="Anti-sigma factor NepR" evidence="1">
    <location>
        <begin position="19"/>
        <end position="52"/>
    </location>
</feature>
<protein>
    <recommendedName>
        <fullName evidence="1">Anti-sigma factor NepR domain-containing protein</fullName>
    </recommendedName>
</protein>
<evidence type="ECO:0000313" key="2">
    <source>
        <dbReference type="EMBL" id="SDX15007.1"/>
    </source>
</evidence>
<dbReference type="Proteomes" id="UP000198539">
    <property type="component" value="Unassembled WGS sequence"/>
</dbReference>
<evidence type="ECO:0000259" key="1">
    <source>
        <dbReference type="Pfam" id="PF18557"/>
    </source>
</evidence>
<sequence length="60" mass="6869">MTQKKRPRQDDAVPSEVARQIDENLKRLYSDVDAEGLPDDLMSLLEQLRQKDLGRSGDAR</sequence>
<organism evidence="2 3">
    <name type="scientific">Roseicitreum antarcticum</name>
    <dbReference type="NCBI Taxonomy" id="564137"/>
    <lineage>
        <taxon>Bacteria</taxon>
        <taxon>Pseudomonadati</taxon>
        <taxon>Pseudomonadota</taxon>
        <taxon>Alphaproteobacteria</taxon>
        <taxon>Rhodobacterales</taxon>
        <taxon>Paracoccaceae</taxon>
        <taxon>Roseicitreum</taxon>
    </lineage>
</organism>
<evidence type="ECO:0000313" key="3">
    <source>
        <dbReference type="Proteomes" id="UP000198539"/>
    </source>
</evidence>
<dbReference type="RefSeq" id="WP_092889125.1">
    <property type="nucleotide sequence ID" value="NZ_CP061502.1"/>
</dbReference>
<dbReference type="EMBL" id="FNOM01000005">
    <property type="protein sequence ID" value="SDX15007.1"/>
    <property type="molecule type" value="Genomic_DNA"/>
</dbReference>
<keyword evidence="3" id="KW-1185">Reference proteome</keyword>
<proteinExistence type="predicted"/>